<dbReference type="PROSITE" id="PS51873">
    <property type="entry name" value="TRIAD"/>
    <property type="match status" value="1"/>
</dbReference>
<evidence type="ECO:0000256" key="8">
    <source>
        <dbReference type="ARBA" id="ARBA00022833"/>
    </source>
</evidence>
<dbReference type="GO" id="GO:0016567">
    <property type="term" value="P:protein ubiquitination"/>
    <property type="evidence" value="ECO:0007669"/>
    <property type="project" value="InterPro"/>
</dbReference>
<dbReference type="GO" id="GO:0008270">
    <property type="term" value="F:zinc ion binding"/>
    <property type="evidence" value="ECO:0007669"/>
    <property type="project" value="UniProtKB-KW"/>
</dbReference>
<sequence length="303" mass="34144">MGRKRFYDAARDLTRDVHDPPEQPRSRRRLSISSLLIAPQTCVACWDPVPLEGSVFLCNTCCAPLCPPCLTQYARSAISDRQLLPLRCPDIHCRAPLPLSALNHLLTAAEISKLSRFQCELVRKPPATDLPSISQLPTTPQPDSDTTFLALMYSNGWRRCPECGIGIERTFGCPHMVCVCGGEFCYSCGEPWGKCGLTCPRRHAVPTDHDPLLALLPARFEELRDEVWERMVALLHRLRHHLENDFPLRLPNSYPNHASDWPTLMPQLVSQGFTCTSTNTAARTRLSESRPVKMRLRSLVHPE</sequence>
<keyword evidence="3" id="KW-0808">Transferase</keyword>
<dbReference type="Gene3D" id="1.20.120.1750">
    <property type="match status" value="1"/>
</dbReference>
<gene>
    <name evidence="10" type="ORF">BWQ96_05735</name>
</gene>
<evidence type="ECO:0000313" key="10">
    <source>
        <dbReference type="EMBL" id="PXF44557.1"/>
    </source>
</evidence>
<dbReference type="SUPFAM" id="SSF57850">
    <property type="entry name" value="RING/U-box"/>
    <property type="match status" value="2"/>
</dbReference>
<evidence type="ECO:0000256" key="7">
    <source>
        <dbReference type="ARBA" id="ARBA00022786"/>
    </source>
</evidence>
<dbReference type="EMBL" id="NBIV01000088">
    <property type="protein sequence ID" value="PXF44557.1"/>
    <property type="molecule type" value="Genomic_DNA"/>
</dbReference>
<keyword evidence="6" id="KW-0863">Zinc-finger</keyword>
<evidence type="ECO:0000256" key="4">
    <source>
        <dbReference type="ARBA" id="ARBA00022723"/>
    </source>
</evidence>
<dbReference type="Gene3D" id="3.30.40.10">
    <property type="entry name" value="Zinc/RING finger domain, C3HC4 (zinc finger)"/>
    <property type="match status" value="1"/>
</dbReference>
<evidence type="ECO:0000313" key="11">
    <source>
        <dbReference type="Proteomes" id="UP000247409"/>
    </source>
</evidence>
<dbReference type="EC" id="2.3.2.31" evidence="2"/>
<feature type="domain" description="RING-type" evidence="9">
    <location>
        <begin position="38"/>
        <end position="203"/>
    </location>
</feature>
<evidence type="ECO:0000256" key="5">
    <source>
        <dbReference type="ARBA" id="ARBA00022737"/>
    </source>
</evidence>
<dbReference type="GO" id="GO:0061630">
    <property type="term" value="F:ubiquitin protein ligase activity"/>
    <property type="evidence" value="ECO:0007669"/>
    <property type="project" value="UniProtKB-EC"/>
</dbReference>
<dbReference type="InterPro" id="IPR013083">
    <property type="entry name" value="Znf_RING/FYVE/PHD"/>
</dbReference>
<dbReference type="InterPro" id="IPR002867">
    <property type="entry name" value="IBR_dom"/>
</dbReference>
<evidence type="ECO:0000259" key="9">
    <source>
        <dbReference type="PROSITE" id="PS51873"/>
    </source>
</evidence>
<organism evidence="10 11">
    <name type="scientific">Gracilariopsis chorda</name>
    <dbReference type="NCBI Taxonomy" id="448386"/>
    <lineage>
        <taxon>Eukaryota</taxon>
        <taxon>Rhodophyta</taxon>
        <taxon>Florideophyceae</taxon>
        <taxon>Rhodymeniophycidae</taxon>
        <taxon>Gracilariales</taxon>
        <taxon>Gracilariaceae</taxon>
        <taxon>Gracilariopsis</taxon>
    </lineage>
</organism>
<dbReference type="Pfam" id="PF01485">
    <property type="entry name" value="IBR"/>
    <property type="match status" value="1"/>
</dbReference>
<dbReference type="Proteomes" id="UP000247409">
    <property type="component" value="Unassembled WGS sequence"/>
</dbReference>
<evidence type="ECO:0000256" key="1">
    <source>
        <dbReference type="ARBA" id="ARBA00001798"/>
    </source>
</evidence>
<keyword evidence="7" id="KW-0833">Ubl conjugation pathway</keyword>
<comment type="catalytic activity">
    <reaction evidence="1">
        <text>[E2 ubiquitin-conjugating enzyme]-S-ubiquitinyl-L-cysteine + [acceptor protein]-L-lysine = [E2 ubiquitin-conjugating enzyme]-L-cysteine + [acceptor protein]-N(6)-ubiquitinyl-L-lysine.</text>
        <dbReference type="EC" id="2.3.2.31"/>
    </reaction>
</comment>
<name>A0A2V3IS38_9FLOR</name>
<evidence type="ECO:0000256" key="3">
    <source>
        <dbReference type="ARBA" id="ARBA00022679"/>
    </source>
</evidence>
<dbReference type="AlphaFoldDB" id="A0A2V3IS38"/>
<dbReference type="PANTHER" id="PTHR11685">
    <property type="entry name" value="RBR FAMILY RING FINGER AND IBR DOMAIN-CONTAINING"/>
    <property type="match status" value="1"/>
</dbReference>
<evidence type="ECO:0000256" key="2">
    <source>
        <dbReference type="ARBA" id="ARBA00012251"/>
    </source>
</evidence>
<evidence type="ECO:0000256" key="6">
    <source>
        <dbReference type="ARBA" id="ARBA00022771"/>
    </source>
</evidence>
<accession>A0A2V3IS38</accession>
<keyword evidence="5" id="KW-0677">Repeat</keyword>
<dbReference type="STRING" id="448386.A0A2V3IS38"/>
<reference evidence="10 11" key="1">
    <citation type="journal article" date="2018" name="Mol. Biol. Evol.">
        <title>Analysis of the draft genome of the red seaweed Gracilariopsis chorda provides insights into genome size evolution in Rhodophyta.</title>
        <authorList>
            <person name="Lee J."/>
            <person name="Yang E.C."/>
            <person name="Graf L."/>
            <person name="Yang J.H."/>
            <person name="Qiu H."/>
            <person name="Zel Zion U."/>
            <person name="Chan C.X."/>
            <person name="Stephens T.G."/>
            <person name="Weber A.P.M."/>
            <person name="Boo G.H."/>
            <person name="Boo S.M."/>
            <person name="Kim K.M."/>
            <person name="Shin Y."/>
            <person name="Jung M."/>
            <person name="Lee S.J."/>
            <person name="Yim H.S."/>
            <person name="Lee J.H."/>
            <person name="Bhattacharya D."/>
            <person name="Yoon H.S."/>
        </authorList>
    </citation>
    <scope>NUCLEOTIDE SEQUENCE [LARGE SCALE GENOMIC DNA]</scope>
    <source>
        <strain evidence="10 11">SKKU-2015</strain>
        <tissue evidence="10">Whole body</tissue>
    </source>
</reference>
<keyword evidence="4" id="KW-0479">Metal-binding</keyword>
<keyword evidence="8" id="KW-0862">Zinc</keyword>
<proteinExistence type="predicted"/>
<dbReference type="InterPro" id="IPR031127">
    <property type="entry name" value="E3_UB_ligase_RBR"/>
</dbReference>
<keyword evidence="11" id="KW-1185">Reference proteome</keyword>
<dbReference type="CDD" id="cd22584">
    <property type="entry name" value="Rcat_RBR_unk"/>
    <property type="match status" value="1"/>
</dbReference>
<dbReference type="InterPro" id="IPR044066">
    <property type="entry name" value="TRIAD_supradom"/>
</dbReference>
<comment type="caution">
    <text evidence="10">The sequence shown here is derived from an EMBL/GenBank/DDBJ whole genome shotgun (WGS) entry which is preliminary data.</text>
</comment>
<protein>
    <recommendedName>
        <fullName evidence="2">RBR-type E3 ubiquitin transferase</fullName>
        <ecNumber evidence="2">2.3.2.31</ecNumber>
    </recommendedName>
</protein>
<dbReference type="OrthoDB" id="442087at2759"/>